<evidence type="ECO:0000313" key="3">
    <source>
        <dbReference type="Proteomes" id="UP001107558"/>
    </source>
</evidence>
<keyword evidence="1" id="KW-0472">Membrane</keyword>
<reference evidence="2" key="1">
    <citation type="submission" date="2021-03" db="EMBL/GenBank/DDBJ databases">
        <title>Chromosome level genome of the anhydrobiotic midge Polypedilum vanderplanki.</title>
        <authorList>
            <person name="Yoshida Y."/>
            <person name="Kikawada T."/>
            <person name="Gusev O."/>
        </authorList>
    </citation>
    <scope>NUCLEOTIDE SEQUENCE</scope>
    <source>
        <strain evidence="2">NIAS01</strain>
        <tissue evidence="2">Whole body or cell culture</tissue>
    </source>
</reference>
<evidence type="ECO:0000313" key="2">
    <source>
        <dbReference type="EMBL" id="KAG5672937.1"/>
    </source>
</evidence>
<gene>
    <name evidence="2" type="ORF">PVAND_003024</name>
</gene>
<keyword evidence="3" id="KW-1185">Reference proteome</keyword>
<dbReference type="OrthoDB" id="7683472at2759"/>
<accession>A0A9J6BSS3</accession>
<dbReference type="Pfam" id="PF07898">
    <property type="entry name" value="DUF1676"/>
    <property type="match status" value="1"/>
</dbReference>
<organism evidence="2 3">
    <name type="scientific">Polypedilum vanderplanki</name>
    <name type="common">Sleeping chironomid midge</name>
    <dbReference type="NCBI Taxonomy" id="319348"/>
    <lineage>
        <taxon>Eukaryota</taxon>
        <taxon>Metazoa</taxon>
        <taxon>Ecdysozoa</taxon>
        <taxon>Arthropoda</taxon>
        <taxon>Hexapoda</taxon>
        <taxon>Insecta</taxon>
        <taxon>Pterygota</taxon>
        <taxon>Neoptera</taxon>
        <taxon>Endopterygota</taxon>
        <taxon>Diptera</taxon>
        <taxon>Nematocera</taxon>
        <taxon>Chironomoidea</taxon>
        <taxon>Chironomidae</taxon>
        <taxon>Chironominae</taxon>
        <taxon>Polypedilum</taxon>
        <taxon>Polypedilum</taxon>
    </lineage>
</organism>
<keyword evidence="1" id="KW-1133">Transmembrane helix</keyword>
<dbReference type="AlphaFoldDB" id="A0A9J6BSS3"/>
<name>A0A9J6BSS3_POLVA</name>
<keyword evidence="1" id="KW-0812">Transmembrane</keyword>
<comment type="caution">
    <text evidence="2">The sequence shown here is derived from an EMBL/GenBank/DDBJ whole genome shotgun (WGS) entry which is preliminary data.</text>
</comment>
<sequence length="155" mass="17975">MNGVKFKRDTATIYNQIYANNQTTENAIIISKDIMLHNIVQTFFNNHVMEFNIARMLNERTDIGTPRRRRHQFSMVLMGIVIFLMFFVTLGFQFLATFSGKAFLMAKMALLLASINGLKRVASSGVHYGLYHTPDPNFYHYDRFDRPRELVEKAA</sequence>
<dbReference type="InterPro" id="IPR012464">
    <property type="entry name" value="DUF1676"/>
</dbReference>
<proteinExistence type="predicted"/>
<protein>
    <submittedName>
        <fullName evidence="2">Uncharacterized protein</fullName>
    </submittedName>
</protein>
<evidence type="ECO:0000256" key="1">
    <source>
        <dbReference type="SAM" id="Phobius"/>
    </source>
</evidence>
<dbReference type="PANTHER" id="PTHR21879">
    <property type="entry name" value="FI03362P-RELATED-RELATED"/>
    <property type="match status" value="1"/>
</dbReference>
<dbReference type="PANTHER" id="PTHR21879:SF8">
    <property type="entry name" value="OSIRIS 23"/>
    <property type="match status" value="1"/>
</dbReference>
<feature type="transmembrane region" description="Helical" evidence="1">
    <location>
        <begin position="75"/>
        <end position="96"/>
    </location>
</feature>
<dbReference type="Proteomes" id="UP001107558">
    <property type="component" value="Chromosome 3"/>
</dbReference>
<dbReference type="GO" id="GO:0016020">
    <property type="term" value="C:membrane"/>
    <property type="evidence" value="ECO:0007669"/>
    <property type="project" value="TreeGrafter"/>
</dbReference>
<dbReference type="EMBL" id="JADBJN010000003">
    <property type="protein sequence ID" value="KAG5672937.1"/>
    <property type="molecule type" value="Genomic_DNA"/>
</dbReference>